<evidence type="ECO:0000313" key="2">
    <source>
        <dbReference type="EMBL" id="GAA3697909.1"/>
    </source>
</evidence>
<protein>
    <submittedName>
        <fullName evidence="2">Uncharacterized protein</fullName>
    </submittedName>
</protein>
<comment type="caution">
    <text evidence="2">The sequence shown here is derived from an EMBL/GenBank/DDBJ whole genome shotgun (WGS) entry which is preliminary data.</text>
</comment>
<organism evidence="2 3">
    <name type="scientific">Microlunatus aurantiacus</name>
    <dbReference type="NCBI Taxonomy" id="446786"/>
    <lineage>
        <taxon>Bacteria</taxon>
        <taxon>Bacillati</taxon>
        <taxon>Actinomycetota</taxon>
        <taxon>Actinomycetes</taxon>
        <taxon>Propionibacteriales</taxon>
        <taxon>Propionibacteriaceae</taxon>
        <taxon>Microlunatus</taxon>
    </lineage>
</organism>
<dbReference type="EMBL" id="BAAAYX010000003">
    <property type="protein sequence ID" value="GAA3697909.1"/>
    <property type="molecule type" value="Genomic_DNA"/>
</dbReference>
<sequence length="83" mass="7718">MTPVRDSRSGTIPQVDDEDPAVDDGLDRGGGEVAGGEVAGGAAGGEVAGGEVAGGADGVAVSPRFGAEVVGVTDSGAPDPGGI</sequence>
<gene>
    <name evidence="2" type="ORF">GCM10022204_12620</name>
</gene>
<feature type="compositionally biased region" description="Gly residues" evidence="1">
    <location>
        <begin position="31"/>
        <end position="46"/>
    </location>
</feature>
<dbReference type="Proteomes" id="UP001500051">
    <property type="component" value="Unassembled WGS sequence"/>
</dbReference>
<feature type="compositionally biased region" description="Acidic residues" evidence="1">
    <location>
        <begin position="15"/>
        <end position="24"/>
    </location>
</feature>
<evidence type="ECO:0000256" key="1">
    <source>
        <dbReference type="SAM" id="MobiDB-lite"/>
    </source>
</evidence>
<accession>A0ABP7CXS1</accession>
<proteinExistence type="predicted"/>
<dbReference type="RefSeq" id="WP_344811455.1">
    <property type="nucleotide sequence ID" value="NZ_BAAAYX010000003.1"/>
</dbReference>
<name>A0ABP7CXS1_9ACTN</name>
<keyword evidence="3" id="KW-1185">Reference proteome</keyword>
<feature type="region of interest" description="Disordered" evidence="1">
    <location>
        <begin position="1"/>
        <end position="46"/>
    </location>
</feature>
<evidence type="ECO:0000313" key="3">
    <source>
        <dbReference type="Proteomes" id="UP001500051"/>
    </source>
</evidence>
<reference evidence="3" key="1">
    <citation type="journal article" date="2019" name="Int. J. Syst. Evol. Microbiol.">
        <title>The Global Catalogue of Microorganisms (GCM) 10K type strain sequencing project: providing services to taxonomists for standard genome sequencing and annotation.</title>
        <authorList>
            <consortium name="The Broad Institute Genomics Platform"/>
            <consortium name="The Broad Institute Genome Sequencing Center for Infectious Disease"/>
            <person name="Wu L."/>
            <person name="Ma J."/>
        </authorList>
    </citation>
    <scope>NUCLEOTIDE SEQUENCE [LARGE SCALE GENOMIC DNA]</scope>
    <source>
        <strain evidence="3">JCM 16548</strain>
    </source>
</reference>